<proteinExistence type="predicted"/>
<dbReference type="InterPro" id="IPR002539">
    <property type="entry name" value="MaoC-like_dom"/>
</dbReference>
<dbReference type="InterPro" id="IPR000644">
    <property type="entry name" value="CBS_dom"/>
</dbReference>
<dbReference type="GO" id="GO:0006633">
    <property type="term" value="P:fatty acid biosynthetic process"/>
    <property type="evidence" value="ECO:0007669"/>
    <property type="project" value="TreeGrafter"/>
</dbReference>
<keyword evidence="1" id="KW-0129">CBS domain</keyword>
<dbReference type="PANTHER" id="PTHR43437">
    <property type="entry name" value="HYDROXYACYL-THIOESTER DEHYDRATASE TYPE 2, MITOCHONDRIAL-RELATED"/>
    <property type="match status" value="1"/>
</dbReference>
<keyword evidence="4" id="KW-1185">Reference proteome</keyword>
<dbReference type="GO" id="GO:0019171">
    <property type="term" value="F:(3R)-hydroxyacyl-[acyl-carrier-protein] dehydratase activity"/>
    <property type="evidence" value="ECO:0007669"/>
    <property type="project" value="TreeGrafter"/>
</dbReference>
<dbReference type="InterPro" id="IPR046342">
    <property type="entry name" value="CBS_dom_sf"/>
</dbReference>
<dbReference type="SMART" id="SM00116">
    <property type="entry name" value="CBS"/>
    <property type="match status" value="2"/>
</dbReference>
<dbReference type="InterPro" id="IPR029069">
    <property type="entry name" value="HotDog_dom_sf"/>
</dbReference>
<dbReference type="EMBL" id="FOCX01000002">
    <property type="protein sequence ID" value="SEN28112.1"/>
    <property type="molecule type" value="Genomic_DNA"/>
</dbReference>
<dbReference type="InterPro" id="IPR050965">
    <property type="entry name" value="UPF0336/Enoyl-CoA_hydratase"/>
</dbReference>
<dbReference type="PANTHER" id="PTHR43437:SF3">
    <property type="entry name" value="HYDROXYACYL-THIOESTER DEHYDRATASE TYPE 2, MITOCHONDRIAL"/>
    <property type="match status" value="1"/>
</dbReference>
<dbReference type="Proteomes" id="UP000198775">
    <property type="component" value="Unassembled WGS sequence"/>
</dbReference>
<dbReference type="Pfam" id="PF00571">
    <property type="entry name" value="CBS"/>
    <property type="match status" value="2"/>
</dbReference>
<feature type="domain" description="CBS" evidence="2">
    <location>
        <begin position="77"/>
        <end position="133"/>
    </location>
</feature>
<dbReference type="PROSITE" id="PS51371">
    <property type="entry name" value="CBS"/>
    <property type="match status" value="2"/>
</dbReference>
<evidence type="ECO:0000313" key="3">
    <source>
        <dbReference type="EMBL" id="SEN28112.1"/>
    </source>
</evidence>
<dbReference type="Gene3D" id="3.10.580.10">
    <property type="entry name" value="CBS-domain"/>
    <property type="match status" value="1"/>
</dbReference>
<dbReference type="Pfam" id="PF01575">
    <property type="entry name" value="MaoC_dehydratas"/>
    <property type="match status" value="1"/>
</dbReference>
<evidence type="ECO:0000256" key="1">
    <source>
        <dbReference type="PROSITE-ProRule" id="PRU00703"/>
    </source>
</evidence>
<dbReference type="Gene3D" id="3.10.129.10">
    <property type="entry name" value="Hotdog Thioesterase"/>
    <property type="match status" value="1"/>
</dbReference>
<accession>A0A1H8F8R1</accession>
<evidence type="ECO:0000313" key="4">
    <source>
        <dbReference type="Proteomes" id="UP000198775"/>
    </source>
</evidence>
<dbReference type="CDD" id="cd03449">
    <property type="entry name" value="R_hydratase"/>
    <property type="match status" value="1"/>
</dbReference>
<organism evidence="3 4">
    <name type="scientific">Halorientalis persicus</name>
    <dbReference type="NCBI Taxonomy" id="1367881"/>
    <lineage>
        <taxon>Archaea</taxon>
        <taxon>Methanobacteriati</taxon>
        <taxon>Methanobacteriota</taxon>
        <taxon>Stenosarchaea group</taxon>
        <taxon>Halobacteria</taxon>
        <taxon>Halobacteriales</taxon>
        <taxon>Haloarculaceae</taxon>
        <taxon>Halorientalis</taxon>
    </lineage>
</organism>
<name>A0A1H8F8R1_9EURY</name>
<sequence>MATTVIPITVREVMSSPAVTVPADRPVERVARRLRKETIGSAIVVADGEPVGIVELTDIVDLVIEEIDLEATPVGEVTAGEPPTVAPAAPVQRAVAVFRDTGRKRLAVLEDGELVGVVTTTDLATYIPQVGPRIGTDGGVLAADRPGTNDTAYDRVDWAFTDDGDRPESIEEGETFRFEKRLSAADVAAFAEASGDTNRLHLDEAFAAETRFGGRIVHGALTAGVISAALARLPGTVIYLSQNLSFRGPVGINETVAAEVTATERLAADRWRFETVLRDDDGDPALTGDATILLEK</sequence>
<gene>
    <name evidence="3" type="ORF">SAMN05216388_1002222</name>
</gene>
<dbReference type="AlphaFoldDB" id="A0A1H8F8R1"/>
<protein>
    <submittedName>
        <fullName evidence="3">CBS domain-containing protein</fullName>
    </submittedName>
</protein>
<evidence type="ECO:0000259" key="2">
    <source>
        <dbReference type="PROSITE" id="PS51371"/>
    </source>
</evidence>
<dbReference type="SUPFAM" id="SSF54631">
    <property type="entry name" value="CBS-domain pair"/>
    <property type="match status" value="1"/>
</dbReference>
<dbReference type="SUPFAM" id="SSF54637">
    <property type="entry name" value="Thioesterase/thiol ester dehydrase-isomerase"/>
    <property type="match status" value="1"/>
</dbReference>
<feature type="domain" description="CBS" evidence="2">
    <location>
        <begin position="14"/>
        <end position="69"/>
    </location>
</feature>
<reference evidence="4" key="1">
    <citation type="submission" date="2016-10" db="EMBL/GenBank/DDBJ databases">
        <authorList>
            <person name="Varghese N."/>
            <person name="Submissions S."/>
        </authorList>
    </citation>
    <scope>NUCLEOTIDE SEQUENCE [LARGE SCALE GENOMIC DNA]</scope>
    <source>
        <strain evidence="4">IBRC-M 10043</strain>
    </source>
</reference>